<gene>
    <name evidence="2" type="ORF">AVEN_53481_1</name>
</gene>
<dbReference type="Proteomes" id="UP000499080">
    <property type="component" value="Unassembled WGS sequence"/>
</dbReference>
<name>A0A4Y2AAC1_ARAVE</name>
<evidence type="ECO:0000313" key="3">
    <source>
        <dbReference type="Proteomes" id="UP000499080"/>
    </source>
</evidence>
<sequence length="249" mass="28753">MYPAYHKIKVAKQLCYPSDVNVTETFAEIKLQSLMDHTKHYYAIVQSARRCLKILRTLNIIVKWGCDGVEQSRYKQKFSSENCSDESLFSLSMVPIQIYSVSDQKIKKIVWQNPSPYSTRYFRLIKFMFAKETLNIIKTEVKRTREQVKSLLPTKISLNDMEVSVKPTLIFCMIDGKICNAVAGCESTQSYYLCGAKPSEMNDERIIMQKTVISFPSKTVGIFFPWACHLSTLGLDFLNAYYIFHIVLK</sequence>
<evidence type="ECO:0000313" key="2">
    <source>
        <dbReference type="EMBL" id="GBL76821.1"/>
    </source>
</evidence>
<dbReference type="OrthoDB" id="8197165at2759"/>
<dbReference type="Pfam" id="PF26100">
    <property type="entry name" value="RAG1_RNase_H"/>
    <property type="match status" value="1"/>
</dbReference>
<dbReference type="EMBL" id="BGPR01000010">
    <property type="protein sequence ID" value="GBL76821.1"/>
    <property type="molecule type" value="Genomic_DNA"/>
</dbReference>
<accession>A0A4Y2AAC1</accession>
<dbReference type="AlphaFoldDB" id="A0A4Y2AAC1"/>
<keyword evidence="3" id="KW-1185">Reference proteome</keyword>
<organism evidence="2 3">
    <name type="scientific">Araneus ventricosus</name>
    <name type="common">Orbweaver spider</name>
    <name type="synonym">Epeira ventricosa</name>
    <dbReference type="NCBI Taxonomy" id="182803"/>
    <lineage>
        <taxon>Eukaryota</taxon>
        <taxon>Metazoa</taxon>
        <taxon>Ecdysozoa</taxon>
        <taxon>Arthropoda</taxon>
        <taxon>Chelicerata</taxon>
        <taxon>Arachnida</taxon>
        <taxon>Araneae</taxon>
        <taxon>Araneomorphae</taxon>
        <taxon>Entelegynae</taxon>
        <taxon>Araneoidea</taxon>
        <taxon>Araneidae</taxon>
        <taxon>Araneus</taxon>
    </lineage>
</organism>
<evidence type="ECO:0000259" key="1">
    <source>
        <dbReference type="Pfam" id="PF26100"/>
    </source>
</evidence>
<feature type="domain" description="V(D)J recombination-activating protein 1 RNase H" evidence="1">
    <location>
        <begin position="61"/>
        <end position="187"/>
    </location>
</feature>
<dbReference type="InterPro" id="IPR058554">
    <property type="entry name" value="RAG1_RNase_H"/>
</dbReference>
<reference evidence="2 3" key="1">
    <citation type="journal article" date="2019" name="Sci. Rep.">
        <title>Orb-weaving spider Araneus ventricosus genome elucidates the spidroin gene catalogue.</title>
        <authorList>
            <person name="Kono N."/>
            <person name="Nakamura H."/>
            <person name="Ohtoshi R."/>
            <person name="Moran D.A.P."/>
            <person name="Shinohara A."/>
            <person name="Yoshida Y."/>
            <person name="Fujiwara M."/>
            <person name="Mori M."/>
            <person name="Tomita M."/>
            <person name="Arakawa K."/>
        </authorList>
    </citation>
    <scope>NUCLEOTIDE SEQUENCE [LARGE SCALE GENOMIC DNA]</scope>
</reference>
<comment type="caution">
    <text evidence="2">The sequence shown here is derived from an EMBL/GenBank/DDBJ whole genome shotgun (WGS) entry which is preliminary data.</text>
</comment>
<proteinExistence type="predicted"/>
<protein>
    <recommendedName>
        <fullName evidence="1">V(D)J recombination-activating protein 1 RNase H domain-containing protein</fullName>
    </recommendedName>
</protein>